<accession>C6PXZ7</accession>
<organism evidence="1 2">
    <name type="scientific">Clostridium carboxidivorans P7</name>
    <dbReference type="NCBI Taxonomy" id="536227"/>
    <lineage>
        <taxon>Bacteria</taxon>
        <taxon>Bacillati</taxon>
        <taxon>Bacillota</taxon>
        <taxon>Clostridia</taxon>
        <taxon>Eubacteriales</taxon>
        <taxon>Clostridiaceae</taxon>
        <taxon>Clostridium</taxon>
    </lineage>
</organism>
<reference evidence="1 2" key="1">
    <citation type="submission" date="2009-06" db="EMBL/GenBank/DDBJ databases">
        <title>The draft genome of Clostridium carboxidivorans P7.</title>
        <authorList>
            <consortium name="US DOE Joint Genome Institute (JGI-PGF)"/>
            <person name="Lucas S."/>
            <person name="Copeland A."/>
            <person name="Lapidus A."/>
            <person name="Glavina del Rio T."/>
            <person name="Tice H."/>
            <person name="Bruce D."/>
            <person name="Goodwin L."/>
            <person name="Pitluck S."/>
            <person name="Larimer F."/>
            <person name="Land M.L."/>
            <person name="Hauser L."/>
            <person name="Hemme C.L."/>
        </authorList>
    </citation>
    <scope>NUCLEOTIDE SEQUENCE [LARGE SCALE GENOMIC DNA]</scope>
    <source>
        <strain evidence="1 2">P7</strain>
    </source>
</reference>
<dbReference type="eggNOG" id="COG4689">
    <property type="taxonomic scope" value="Bacteria"/>
</dbReference>
<dbReference type="AlphaFoldDB" id="C6PXZ7"/>
<evidence type="ECO:0000313" key="2">
    <source>
        <dbReference type="Proteomes" id="UP000004198"/>
    </source>
</evidence>
<evidence type="ECO:0000313" key="1">
    <source>
        <dbReference type="EMBL" id="EET85880.1"/>
    </source>
</evidence>
<dbReference type="InterPro" id="IPR010451">
    <property type="entry name" value="Acetoacetate_decarboxylase"/>
</dbReference>
<evidence type="ECO:0008006" key="3">
    <source>
        <dbReference type="Google" id="ProtNLM"/>
    </source>
</evidence>
<dbReference type="InterPro" id="IPR023375">
    <property type="entry name" value="ADC_dom_sf"/>
</dbReference>
<protein>
    <recommendedName>
        <fullName evidence="3">Acetoacetate decarboxylase</fullName>
    </recommendedName>
</protein>
<sequence length="164" mass="18612">MFKFEEDKTYSMPPFFGGTVFDANFTATANTLALNFTFSTDGKELDKFLPKGFELLKPELTISLSQLRGCNWFVGGGYNLIQVQVPARFNGKHDKLEGVFPLVIWENNTIPITGGREQSGQPKIFADIEDLHAYDGRYFTNASIFGETFIRLEMSETKLWEKES</sequence>
<dbReference type="SUPFAM" id="SSF160104">
    <property type="entry name" value="Acetoacetate decarboxylase-like"/>
    <property type="match status" value="1"/>
</dbReference>
<proteinExistence type="predicted"/>
<dbReference type="Pfam" id="PF06314">
    <property type="entry name" value="ADC"/>
    <property type="match status" value="1"/>
</dbReference>
<dbReference type="Proteomes" id="UP000004198">
    <property type="component" value="Unassembled WGS sequence"/>
</dbReference>
<dbReference type="GO" id="GO:0016829">
    <property type="term" value="F:lyase activity"/>
    <property type="evidence" value="ECO:0007669"/>
    <property type="project" value="InterPro"/>
</dbReference>
<dbReference type="Gene3D" id="2.40.400.10">
    <property type="entry name" value="Acetoacetate decarboxylase-like"/>
    <property type="match status" value="1"/>
</dbReference>
<name>C6PXZ7_9CLOT</name>
<gene>
    <name evidence="1" type="ORF">CcarbDRAFT_3664</name>
</gene>
<keyword evidence="2" id="KW-1185">Reference proteome</keyword>
<comment type="caution">
    <text evidence="1">The sequence shown here is derived from an EMBL/GenBank/DDBJ whole genome shotgun (WGS) entry which is preliminary data.</text>
</comment>
<dbReference type="EMBL" id="ACVI01000072">
    <property type="protein sequence ID" value="EET85880.1"/>
    <property type="molecule type" value="Genomic_DNA"/>
</dbReference>